<feature type="transmembrane region" description="Helical" evidence="6">
    <location>
        <begin position="38"/>
        <end position="57"/>
    </location>
</feature>
<dbReference type="InterPro" id="IPR044035">
    <property type="entry name" value="DUF5698"/>
</dbReference>
<feature type="domain" description="DUF5698" evidence="8">
    <location>
        <begin position="27"/>
        <end position="83"/>
    </location>
</feature>
<dbReference type="PANTHER" id="PTHR40060">
    <property type="entry name" value="UPF0316 PROTEIN YEBE"/>
    <property type="match status" value="1"/>
</dbReference>
<dbReference type="STRING" id="341036.SAMN05660649_01696"/>
<dbReference type="EMBL" id="FOOX01000005">
    <property type="protein sequence ID" value="SFG45913.1"/>
    <property type="molecule type" value="Genomic_DNA"/>
</dbReference>
<evidence type="ECO:0000256" key="4">
    <source>
        <dbReference type="ARBA" id="ARBA00022989"/>
    </source>
</evidence>
<proteinExistence type="inferred from homology"/>
<dbReference type="CDD" id="cd16381">
    <property type="entry name" value="YitT_C_like_1"/>
    <property type="match status" value="1"/>
</dbReference>
<dbReference type="InterPro" id="IPR019264">
    <property type="entry name" value="DUF2179"/>
</dbReference>
<evidence type="ECO:0000256" key="1">
    <source>
        <dbReference type="ARBA" id="ARBA00004651"/>
    </source>
</evidence>
<dbReference type="Proteomes" id="UP000199337">
    <property type="component" value="Unassembled WGS sequence"/>
</dbReference>
<comment type="subcellular location">
    <subcellularLocation>
        <location evidence="1 6">Cell membrane</location>
        <topology evidence="1 6">Multi-pass membrane protein</topology>
    </subcellularLocation>
</comment>
<evidence type="ECO:0000259" key="8">
    <source>
        <dbReference type="Pfam" id="PF18955"/>
    </source>
</evidence>
<sequence length="179" mass="20047">MEVWLPIVYGYLFIFFARVIDMSLDVLRILMLMRDRRLSAAIIGFFEVSVFVLALNEVLKGGLNDPGKIIAYAGGFATGNYIGSLIEERLAMGYLSIQIFPPLNLVNHFTELFRNEGFGVTCVTGCGRDGERMILFVLIKRKDLKKALNIINNTCPEAFFNVSDAKRIQGGIFPVKKGK</sequence>
<dbReference type="Pfam" id="PF10035">
    <property type="entry name" value="DUF2179"/>
    <property type="match status" value="1"/>
</dbReference>
<dbReference type="InterPro" id="IPR022930">
    <property type="entry name" value="UPF0316"/>
</dbReference>
<reference evidence="10" key="1">
    <citation type="submission" date="2016-10" db="EMBL/GenBank/DDBJ databases">
        <authorList>
            <person name="Varghese N."/>
            <person name="Submissions S."/>
        </authorList>
    </citation>
    <scope>NUCLEOTIDE SEQUENCE [LARGE SCALE GENOMIC DNA]</scope>
    <source>
        <strain evidence="10">DSM 17038</strain>
    </source>
</reference>
<protein>
    <recommendedName>
        <fullName evidence="6">UPF0316 protein SAMN05660649_01696</fullName>
    </recommendedName>
</protein>
<dbReference type="OrthoDB" id="48231at2"/>
<evidence type="ECO:0000256" key="2">
    <source>
        <dbReference type="ARBA" id="ARBA00022475"/>
    </source>
</evidence>
<gene>
    <name evidence="9" type="ORF">SAMN05660649_01696</name>
</gene>
<evidence type="ECO:0000256" key="3">
    <source>
        <dbReference type="ARBA" id="ARBA00022692"/>
    </source>
</evidence>
<keyword evidence="2 6" id="KW-1003">Cell membrane</keyword>
<comment type="similarity">
    <text evidence="6">Belongs to the UPF0316 family.</text>
</comment>
<feature type="transmembrane region" description="Helical" evidence="6">
    <location>
        <begin position="6"/>
        <end position="26"/>
    </location>
</feature>
<dbReference type="PANTHER" id="PTHR40060:SF1">
    <property type="entry name" value="UPF0316 PROTEIN YEBE"/>
    <property type="match status" value="1"/>
</dbReference>
<dbReference type="Pfam" id="PF18955">
    <property type="entry name" value="DUF5698"/>
    <property type="match status" value="1"/>
</dbReference>
<accession>A0A1I2S0R3</accession>
<dbReference type="GO" id="GO:0005886">
    <property type="term" value="C:plasma membrane"/>
    <property type="evidence" value="ECO:0007669"/>
    <property type="project" value="UniProtKB-SubCell"/>
</dbReference>
<dbReference type="HAMAP" id="MF_01515">
    <property type="entry name" value="UPF0316"/>
    <property type="match status" value="1"/>
</dbReference>
<keyword evidence="3 6" id="KW-0812">Transmembrane</keyword>
<keyword evidence="10" id="KW-1185">Reference proteome</keyword>
<evidence type="ECO:0000256" key="5">
    <source>
        <dbReference type="ARBA" id="ARBA00023136"/>
    </source>
</evidence>
<evidence type="ECO:0000259" key="7">
    <source>
        <dbReference type="Pfam" id="PF10035"/>
    </source>
</evidence>
<feature type="transmembrane region" description="Helical" evidence="6">
    <location>
        <begin position="69"/>
        <end position="86"/>
    </location>
</feature>
<keyword evidence="5 6" id="KW-0472">Membrane</keyword>
<evidence type="ECO:0000313" key="9">
    <source>
        <dbReference type="EMBL" id="SFG45913.1"/>
    </source>
</evidence>
<name>A0A1I2S0R3_9FIRM</name>
<feature type="domain" description="DUF2179" evidence="7">
    <location>
        <begin position="118"/>
        <end position="170"/>
    </location>
</feature>
<keyword evidence="4 6" id="KW-1133">Transmembrane helix</keyword>
<organism evidence="9 10">
    <name type="scientific">Desulfotruncus arcticus DSM 17038</name>
    <dbReference type="NCBI Taxonomy" id="1121424"/>
    <lineage>
        <taxon>Bacteria</taxon>
        <taxon>Bacillati</taxon>
        <taxon>Bacillota</taxon>
        <taxon>Clostridia</taxon>
        <taxon>Eubacteriales</taxon>
        <taxon>Desulfallaceae</taxon>
        <taxon>Desulfotruncus</taxon>
    </lineage>
</organism>
<dbReference type="AlphaFoldDB" id="A0A1I2S0R3"/>
<evidence type="ECO:0000256" key="6">
    <source>
        <dbReference type="HAMAP-Rule" id="MF_01515"/>
    </source>
</evidence>
<dbReference type="RefSeq" id="WP_092470613.1">
    <property type="nucleotide sequence ID" value="NZ_FOOX01000005.1"/>
</dbReference>
<evidence type="ECO:0000313" key="10">
    <source>
        <dbReference type="Proteomes" id="UP000199337"/>
    </source>
</evidence>